<dbReference type="EMBL" id="VSRR010017129">
    <property type="protein sequence ID" value="MPC60047.1"/>
    <property type="molecule type" value="Genomic_DNA"/>
</dbReference>
<reference evidence="1 2" key="1">
    <citation type="submission" date="2019-05" db="EMBL/GenBank/DDBJ databases">
        <title>Another draft genome of Portunus trituberculatus and its Hox gene families provides insights of decapod evolution.</title>
        <authorList>
            <person name="Jeong J.-H."/>
            <person name="Song I."/>
            <person name="Kim S."/>
            <person name="Choi T."/>
            <person name="Kim D."/>
            <person name="Ryu S."/>
            <person name="Kim W."/>
        </authorList>
    </citation>
    <scope>NUCLEOTIDE SEQUENCE [LARGE SCALE GENOMIC DNA]</scope>
    <source>
        <tissue evidence="1">Muscle</tissue>
    </source>
</reference>
<protein>
    <submittedName>
        <fullName evidence="1">Uncharacterized protein</fullName>
    </submittedName>
</protein>
<dbReference type="AlphaFoldDB" id="A0A5B7GS80"/>
<comment type="caution">
    <text evidence="1">The sequence shown here is derived from an EMBL/GenBank/DDBJ whole genome shotgun (WGS) entry which is preliminary data.</text>
</comment>
<organism evidence="1 2">
    <name type="scientific">Portunus trituberculatus</name>
    <name type="common">Swimming crab</name>
    <name type="synonym">Neptunus trituberculatus</name>
    <dbReference type="NCBI Taxonomy" id="210409"/>
    <lineage>
        <taxon>Eukaryota</taxon>
        <taxon>Metazoa</taxon>
        <taxon>Ecdysozoa</taxon>
        <taxon>Arthropoda</taxon>
        <taxon>Crustacea</taxon>
        <taxon>Multicrustacea</taxon>
        <taxon>Malacostraca</taxon>
        <taxon>Eumalacostraca</taxon>
        <taxon>Eucarida</taxon>
        <taxon>Decapoda</taxon>
        <taxon>Pleocyemata</taxon>
        <taxon>Brachyura</taxon>
        <taxon>Eubrachyura</taxon>
        <taxon>Portunoidea</taxon>
        <taxon>Portunidae</taxon>
        <taxon>Portuninae</taxon>
        <taxon>Portunus</taxon>
    </lineage>
</organism>
<evidence type="ECO:0000313" key="2">
    <source>
        <dbReference type="Proteomes" id="UP000324222"/>
    </source>
</evidence>
<accession>A0A5B7GS80</accession>
<name>A0A5B7GS80_PORTR</name>
<sequence length="70" mass="8140">MVPLYHGDQILQDLDLSALFQGFAKDVNNWNEVDEEEVVMAGTVHTFKEKFNKRYRDGTPRVYSTPINHN</sequence>
<gene>
    <name evidence="1" type="ORF">E2C01_054082</name>
</gene>
<proteinExistence type="predicted"/>
<dbReference type="Proteomes" id="UP000324222">
    <property type="component" value="Unassembled WGS sequence"/>
</dbReference>
<keyword evidence="2" id="KW-1185">Reference proteome</keyword>
<evidence type="ECO:0000313" key="1">
    <source>
        <dbReference type="EMBL" id="MPC60047.1"/>
    </source>
</evidence>